<name>A0A0K2UMA3_LEPSM</name>
<proteinExistence type="predicted"/>
<organism evidence="1">
    <name type="scientific">Lepeophtheirus salmonis</name>
    <name type="common">Salmon louse</name>
    <name type="synonym">Caligus salmonis</name>
    <dbReference type="NCBI Taxonomy" id="72036"/>
    <lineage>
        <taxon>Eukaryota</taxon>
        <taxon>Metazoa</taxon>
        <taxon>Ecdysozoa</taxon>
        <taxon>Arthropoda</taxon>
        <taxon>Crustacea</taxon>
        <taxon>Multicrustacea</taxon>
        <taxon>Hexanauplia</taxon>
        <taxon>Copepoda</taxon>
        <taxon>Siphonostomatoida</taxon>
        <taxon>Caligidae</taxon>
        <taxon>Lepeophtheirus</taxon>
    </lineage>
</organism>
<protein>
    <submittedName>
        <fullName evidence="1">Uncharacterized protein</fullName>
    </submittedName>
</protein>
<reference evidence="1" key="1">
    <citation type="submission" date="2014-05" db="EMBL/GenBank/DDBJ databases">
        <authorList>
            <person name="Chronopoulou M."/>
        </authorList>
    </citation>
    <scope>NUCLEOTIDE SEQUENCE</scope>
    <source>
        <tissue evidence="1">Whole organism</tissue>
    </source>
</reference>
<feature type="non-terminal residue" evidence="1">
    <location>
        <position position="1"/>
    </location>
</feature>
<dbReference type="EMBL" id="HACA01022027">
    <property type="protein sequence ID" value="CDW39388.1"/>
    <property type="molecule type" value="Transcribed_RNA"/>
</dbReference>
<sequence>ILHDFTKLPTNQPITSFFFIYEEKGQNIGHQKRITIVKINLHIYKKNKIYFKINFVVIRTFA</sequence>
<dbReference type="AlphaFoldDB" id="A0A0K2UMA3"/>
<accession>A0A0K2UMA3</accession>
<evidence type="ECO:0000313" key="1">
    <source>
        <dbReference type="EMBL" id="CDW39388.1"/>
    </source>
</evidence>